<evidence type="ECO:0000313" key="1">
    <source>
        <dbReference type="EMBL" id="KAF5637342.1"/>
    </source>
</evidence>
<dbReference type="GeneID" id="59304568"/>
<dbReference type="RefSeq" id="XP_037207250.1">
    <property type="nucleotide sequence ID" value="XM_037352298.1"/>
</dbReference>
<dbReference type="Proteomes" id="UP000530670">
    <property type="component" value="Unassembled WGS sequence"/>
</dbReference>
<evidence type="ECO:0000313" key="2">
    <source>
        <dbReference type="Proteomes" id="UP000530670"/>
    </source>
</evidence>
<accession>A0A8H5RRX5</accession>
<dbReference type="OrthoDB" id="10413231at2759"/>
<organism evidence="1 2">
    <name type="scientific">Fusarium tjaetaba</name>
    <dbReference type="NCBI Taxonomy" id="1567544"/>
    <lineage>
        <taxon>Eukaryota</taxon>
        <taxon>Fungi</taxon>
        <taxon>Dikarya</taxon>
        <taxon>Ascomycota</taxon>
        <taxon>Pezizomycotina</taxon>
        <taxon>Sordariomycetes</taxon>
        <taxon>Hypocreomycetidae</taxon>
        <taxon>Hypocreales</taxon>
        <taxon>Nectriaceae</taxon>
        <taxon>Fusarium</taxon>
        <taxon>Fusarium fujikuroi species complex</taxon>
    </lineage>
</organism>
<keyword evidence="2" id="KW-1185">Reference proteome</keyword>
<sequence length="153" mass="17069">MCGFDLTEAHHNLMASLTSYQRQPAVWETNLFRYAPGFIVETRNIATLAEACKLYLRDSIYDTSSIGSYIKTGAIEAAMGLAMFAKGSWASDSIDALHNKGKQWWILTKTHGEGILACRNRKARDQVFEVVYYKPGNDNSADHGRDPKNGFAT</sequence>
<gene>
    <name evidence="1" type="ORF">FTJAE_5757</name>
</gene>
<proteinExistence type="predicted"/>
<protein>
    <submittedName>
        <fullName evidence="1">Uncharacterized protein</fullName>
    </submittedName>
</protein>
<name>A0A8H5RRX5_9HYPO</name>
<dbReference type="AlphaFoldDB" id="A0A8H5RRX5"/>
<dbReference type="EMBL" id="JAAQRI010000109">
    <property type="protein sequence ID" value="KAF5637342.1"/>
    <property type="molecule type" value="Genomic_DNA"/>
</dbReference>
<comment type="caution">
    <text evidence="1">The sequence shown here is derived from an EMBL/GenBank/DDBJ whole genome shotgun (WGS) entry which is preliminary data.</text>
</comment>
<reference evidence="1 2" key="1">
    <citation type="submission" date="2020-05" db="EMBL/GenBank/DDBJ databases">
        <title>Identification and distribution of gene clusters putatively required for synthesis of sphingolipid metabolism inhibitors in phylogenetically diverse species of the filamentous fungus Fusarium.</title>
        <authorList>
            <person name="Kim H.-S."/>
            <person name="Busman M."/>
            <person name="Brown D.W."/>
            <person name="Divon H."/>
            <person name="Uhlig S."/>
            <person name="Proctor R.H."/>
        </authorList>
    </citation>
    <scope>NUCLEOTIDE SEQUENCE [LARGE SCALE GENOMIC DNA]</scope>
    <source>
        <strain evidence="1 2">NRRL 66243</strain>
    </source>
</reference>